<dbReference type="GO" id="GO:0016491">
    <property type="term" value="F:oxidoreductase activity"/>
    <property type="evidence" value="ECO:0007669"/>
    <property type="project" value="UniProtKB-KW"/>
</dbReference>
<evidence type="ECO:0000256" key="3">
    <source>
        <dbReference type="ARBA" id="ARBA00023002"/>
    </source>
</evidence>
<dbReference type="Pfam" id="PF13360">
    <property type="entry name" value="PQQ_2"/>
    <property type="match status" value="1"/>
</dbReference>
<protein>
    <recommendedName>
        <fullName evidence="4">Pyrrolo-quinoline quinone repeat domain-containing protein</fullName>
    </recommendedName>
</protein>
<evidence type="ECO:0000256" key="2">
    <source>
        <dbReference type="ARBA" id="ARBA00008156"/>
    </source>
</evidence>
<keyword evidence="3" id="KW-0560">Oxidoreductase</keyword>
<sequence length="141" mass="14776">MWGAATDERKVYTNIANSEHKNFTLKPSKNTTIAGGWVAMDAINGNLLWSTANPSNATAPGPVTVANGVLFAGSTYRQGPVYALNAKTGKIIWSYDTGATIYGGGSVSNGCIYMGTGYKVRAGFVNPNFTSGTSVFAFCVS</sequence>
<dbReference type="PANTHER" id="PTHR32303:SF10">
    <property type="entry name" value="OUTER MEMBRANE PROTEIN ASSEMBLY FACTOR BAMB"/>
    <property type="match status" value="1"/>
</dbReference>
<organism evidence="5 6">
    <name type="scientific">Dipteronia sinensis</name>
    <dbReference type="NCBI Taxonomy" id="43782"/>
    <lineage>
        <taxon>Eukaryota</taxon>
        <taxon>Viridiplantae</taxon>
        <taxon>Streptophyta</taxon>
        <taxon>Embryophyta</taxon>
        <taxon>Tracheophyta</taxon>
        <taxon>Spermatophyta</taxon>
        <taxon>Magnoliopsida</taxon>
        <taxon>eudicotyledons</taxon>
        <taxon>Gunneridae</taxon>
        <taxon>Pentapetalae</taxon>
        <taxon>rosids</taxon>
        <taxon>malvids</taxon>
        <taxon>Sapindales</taxon>
        <taxon>Sapindaceae</taxon>
        <taxon>Hippocastanoideae</taxon>
        <taxon>Acereae</taxon>
        <taxon>Dipteronia</taxon>
    </lineage>
</organism>
<evidence type="ECO:0000313" key="5">
    <source>
        <dbReference type="EMBL" id="KAK3227590.1"/>
    </source>
</evidence>
<dbReference type="InterPro" id="IPR002372">
    <property type="entry name" value="PQQ_rpt_dom"/>
</dbReference>
<evidence type="ECO:0000259" key="4">
    <source>
        <dbReference type="Pfam" id="PF13360"/>
    </source>
</evidence>
<accession>A0AAE0EIF6</accession>
<dbReference type="InterPro" id="IPR018391">
    <property type="entry name" value="PQQ_b-propeller_rpt"/>
</dbReference>
<dbReference type="InterPro" id="IPR015943">
    <property type="entry name" value="WD40/YVTN_repeat-like_dom_sf"/>
</dbReference>
<feature type="domain" description="Pyrrolo-quinoline quinone repeat" evidence="4">
    <location>
        <begin position="36"/>
        <end position="113"/>
    </location>
</feature>
<dbReference type="SUPFAM" id="SSF50998">
    <property type="entry name" value="Quinoprotein alcohol dehydrogenase-like"/>
    <property type="match status" value="1"/>
</dbReference>
<evidence type="ECO:0000313" key="6">
    <source>
        <dbReference type="Proteomes" id="UP001281410"/>
    </source>
</evidence>
<reference evidence="5" key="1">
    <citation type="journal article" date="2023" name="Plant J.">
        <title>Genome sequences and population genomics provide insights into the demographic history, inbreeding, and mutation load of two 'living fossil' tree species of Dipteronia.</title>
        <authorList>
            <person name="Feng Y."/>
            <person name="Comes H.P."/>
            <person name="Chen J."/>
            <person name="Zhu S."/>
            <person name="Lu R."/>
            <person name="Zhang X."/>
            <person name="Li P."/>
            <person name="Qiu J."/>
            <person name="Olsen K.M."/>
            <person name="Qiu Y."/>
        </authorList>
    </citation>
    <scope>NUCLEOTIDE SEQUENCE</scope>
    <source>
        <strain evidence="5">NBL</strain>
    </source>
</reference>
<gene>
    <name evidence="5" type="ORF">Dsin_007452</name>
</gene>
<dbReference type="Proteomes" id="UP001281410">
    <property type="component" value="Unassembled WGS sequence"/>
</dbReference>
<dbReference type="InterPro" id="IPR011047">
    <property type="entry name" value="Quinoprotein_ADH-like_sf"/>
</dbReference>
<comment type="cofactor">
    <cofactor evidence="1">
        <name>pyrroloquinoline quinone</name>
        <dbReference type="ChEBI" id="CHEBI:58442"/>
    </cofactor>
</comment>
<dbReference type="AlphaFoldDB" id="A0AAE0EIF6"/>
<name>A0AAE0EIF6_9ROSI</name>
<comment type="similarity">
    <text evidence="2">Belongs to the bacterial PQQ dehydrogenase family.</text>
</comment>
<dbReference type="EMBL" id="JANJYJ010000002">
    <property type="protein sequence ID" value="KAK3227590.1"/>
    <property type="molecule type" value="Genomic_DNA"/>
</dbReference>
<keyword evidence="6" id="KW-1185">Reference proteome</keyword>
<comment type="caution">
    <text evidence="5">The sequence shown here is derived from an EMBL/GenBank/DDBJ whole genome shotgun (WGS) entry which is preliminary data.</text>
</comment>
<dbReference type="Gene3D" id="2.130.10.10">
    <property type="entry name" value="YVTN repeat-like/Quinoprotein amine dehydrogenase"/>
    <property type="match status" value="1"/>
</dbReference>
<proteinExistence type="inferred from homology"/>
<evidence type="ECO:0000256" key="1">
    <source>
        <dbReference type="ARBA" id="ARBA00001931"/>
    </source>
</evidence>
<dbReference type="PANTHER" id="PTHR32303">
    <property type="entry name" value="QUINOPROTEIN ALCOHOL DEHYDROGENASE (CYTOCHROME C)"/>
    <property type="match status" value="1"/>
</dbReference>
<dbReference type="SMART" id="SM00564">
    <property type="entry name" value="PQQ"/>
    <property type="match status" value="2"/>
</dbReference>